<dbReference type="PANTHER" id="PTHR47961">
    <property type="entry name" value="DNA POLYMERASE THETA, PUTATIVE (AFU_ORTHOLOGUE AFUA_1G05260)-RELATED"/>
    <property type="match status" value="1"/>
</dbReference>
<comment type="caution">
    <text evidence="7">The sequence shown here is derived from an EMBL/GenBank/DDBJ whole genome shotgun (WGS) entry which is preliminary data.</text>
</comment>
<gene>
    <name evidence="7" type="ORF">I7730_20265</name>
</gene>
<dbReference type="GO" id="GO:0016787">
    <property type="term" value="F:hydrolase activity"/>
    <property type="evidence" value="ECO:0007669"/>
    <property type="project" value="UniProtKB-KW"/>
</dbReference>
<dbReference type="SUPFAM" id="SSF52540">
    <property type="entry name" value="P-loop containing nucleoside triphosphate hydrolases"/>
    <property type="match status" value="1"/>
</dbReference>
<dbReference type="AlphaFoldDB" id="A0A8H9N3J4"/>
<dbReference type="InterPro" id="IPR014001">
    <property type="entry name" value="Helicase_ATP-bd"/>
</dbReference>
<keyword evidence="2" id="KW-0378">Hydrolase</keyword>
<feature type="domain" description="Helicase ATP-binding" evidence="5">
    <location>
        <begin position="147"/>
        <end position="313"/>
    </location>
</feature>
<proteinExistence type="predicted"/>
<accession>A0A8H9N3J4</accession>
<dbReference type="SMART" id="SM00487">
    <property type="entry name" value="DEXDc"/>
    <property type="match status" value="1"/>
</dbReference>
<dbReference type="Proteomes" id="UP000863257">
    <property type="component" value="Unassembled WGS sequence"/>
</dbReference>
<evidence type="ECO:0000259" key="6">
    <source>
        <dbReference type="PROSITE" id="PS51194"/>
    </source>
</evidence>
<dbReference type="InterPro" id="IPR011545">
    <property type="entry name" value="DEAD/DEAH_box_helicase_dom"/>
</dbReference>
<dbReference type="GO" id="GO:0004386">
    <property type="term" value="F:helicase activity"/>
    <property type="evidence" value="ECO:0007669"/>
    <property type="project" value="UniProtKB-KW"/>
</dbReference>
<name>A0A8H9N3J4_VIBVL</name>
<dbReference type="InterPro" id="IPR001650">
    <property type="entry name" value="Helicase_C-like"/>
</dbReference>
<feature type="domain" description="Helicase C-terminal" evidence="6">
    <location>
        <begin position="373"/>
        <end position="568"/>
    </location>
</feature>
<dbReference type="PANTHER" id="PTHR47961:SF6">
    <property type="entry name" value="DNA-DIRECTED DNA POLYMERASE"/>
    <property type="match status" value="1"/>
</dbReference>
<sequence>MTDRTILRQLLEIELNNFAVKMSLIDAEHTYIPYKLCLEALNLLKDVSNSEDTDFNRQIAISIVSLLWTHSETSIKDNLRQIITPILSSLGFSPSSMMLDEQLRVEGVYSPMNSYIDKLRVLIHDRKNQITIGEKTYTLTGFQSDLWRAIEQNRLVGISAPTSAGKSFLIYLKIIDMLKQGARKFVYVVPTLSLISQVTADLSKLMREHEIGDIDVLNSFEEELEEFIYVVTQERAIALFSESGVSNLDMLVVDEIQNIEKVANEGEDRSKVLYDVLIDVRNDANVDKIILSGPRLKNIGGLGFRIFGEVSEEKQTDSPPVLSLTYSISKKRGTYLLNQYSALFDVPLQRTIENSSHINGLGQVQYTPKFNGYLHRTLSSLSDDVNVVFSPTSTQARKSADQFAKYIEPGNSKALGSLSSYLRSSVHSNYELAKIVESGVAYHTGKTPMHVRKSIEHATSKQFIKYLFCTTTLMQGVNLPAKNVIVRNPNLFTKRKQDSVSLSAYEFANLRGRAGRLLTDFIGRTIVLDEGSFDSENHGNSGSSLFPEEYKDIRTGYQDIYQQHADFVDEVLSRDQVVDGAPSKALITHIRQMLYRHGKEKGVSRLKDVGLHLEVGLINDIMKSLEKLNVERDLVLANRYWDPVDLARLTQIYQSSYQPLATNVFEPGMYQGFLDWMTTMRMEFPYYFKRYLGKIDNDAYMYGVAKSAESWVREKPLRDILHARFHSDDVGIDNKIDSEIEKLGKHVSYGLPMLLKPIADLGNKNSSIISVIELGMHTPLARYLSDRGVPRETAIKVSQLHPSNVQFDKNLTRRMLNYWELQHMQHIL</sequence>
<keyword evidence="1" id="KW-0547">Nucleotide-binding</keyword>
<dbReference type="Gene3D" id="3.40.50.300">
    <property type="entry name" value="P-loop containing nucleotide triphosphate hydrolases"/>
    <property type="match status" value="2"/>
</dbReference>
<keyword evidence="4" id="KW-0067">ATP-binding</keyword>
<reference evidence="7" key="1">
    <citation type="journal article" date="2018" name="Genome Biol.">
        <title>SKESA: strategic k-mer extension for scrupulous assemblies.</title>
        <authorList>
            <person name="Souvorov A."/>
            <person name="Agarwala R."/>
            <person name="Lipman D.J."/>
        </authorList>
    </citation>
    <scope>NUCLEOTIDE SEQUENCE</scope>
    <source>
        <strain evidence="7">BCW_3452</strain>
    </source>
</reference>
<evidence type="ECO:0000256" key="3">
    <source>
        <dbReference type="ARBA" id="ARBA00022806"/>
    </source>
</evidence>
<reference evidence="7" key="2">
    <citation type="submission" date="2019-01" db="EMBL/GenBank/DDBJ databases">
        <authorList>
            <consortium name="NCBI Pathogen Detection Project"/>
        </authorList>
    </citation>
    <scope>NUCLEOTIDE SEQUENCE</scope>
    <source>
        <strain evidence="7">BCW_3452</strain>
    </source>
</reference>
<keyword evidence="3 7" id="KW-0347">Helicase</keyword>
<evidence type="ECO:0000313" key="7">
    <source>
        <dbReference type="EMBL" id="HAS8542128.1"/>
    </source>
</evidence>
<evidence type="ECO:0000256" key="2">
    <source>
        <dbReference type="ARBA" id="ARBA00022801"/>
    </source>
</evidence>
<protein>
    <submittedName>
        <fullName evidence="7">DEAD/DEAH box helicase</fullName>
    </submittedName>
</protein>
<dbReference type="Pfam" id="PF00270">
    <property type="entry name" value="DEAD"/>
    <property type="match status" value="1"/>
</dbReference>
<organism evidence="7">
    <name type="scientific">Vibrio vulnificus</name>
    <dbReference type="NCBI Taxonomy" id="672"/>
    <lineage>
        <taxon>Bacteria</taxon>
        <taxon>Pseudomonadati</taxon>
        <taxon>Pseudomonadota</taxon>
        <taxon>Gammaproteobacteria</taxon>
        <taxon>Vibrionales</taxon>
        <taxon>Vibrionaceae</taxon>
        <taxon>Vibrio</taxon>
    </lineage>
</organism>
<evidence type="ECO:0000256" key="4">
    <source>
        <dbReference type="ARBA" id="ARBA00022840"/>
    </source>
</evidence>
<dbReference type="GO" id="GO:0005524">
    <property type="term" value="F:ATP binding"/>
    <property type="evidence" value="ECO:0007669"/>
    <property type="project" value="UniProtKB-KW"/>
</dbReference>
<dbReference type="GO" id="GO:0003676">
    <property type="term" value="F:nucleic acid binding"/>
    <property type="evidence" value="ECO:0007669"/>
    <property type="project" value="InterPro"/>
</dbReference>
<evidence type="ECO:0000256" key="1">
    <source>
        <dbReference type="ARBA" id="ARBA00022741"/>
    </source>
</evidence>
<dbReference type="InterPro" id="IPR050474">
    <property type="entry name" value="Hel308_SKI2-like"/>
</dbReference>
<dbReference type="PROSITE" id="PS51194">
    <property type="entry name" value="HELICASE_CTER"/>
    <property type="match status" value="1"/>
</dbReference>
<dbReference type="InterPro" id="IPR027417">
    <property type="entry name" value="P-loop_NTPase"/>
</dbReference>
<dbReference type="SMART" id="SM00490">
    <property type="entry name" value="HELICc"/>
    <property type="match status" value="1"/>
</dbReference>
<dbReference type="PROSITE" id="PS51192">
    <property type="entry name" value="HELICASE_ATP_BIND_1"/>
    <property type="match status" value="1"/>
</dbReference>
<evidence type="ECO:0000259" key="5">
    <source>
        <dbReference type="PROSITE" id="PS51192"/>
    </source>
</evidence>
<dbReference type="EMBL" id="DACRBY010000031">
    <property type="protein sequence ID" value="HAS8542128.1"/>
    <property type="molecule type" value="Genomic_DNA"/>
</dbReference>